<evidence type="ECO:0000313" key="4">
    <source>
        <dbReference type="Proteomes" id="UP000807716"/>
    </source>
</evidence>
<feature type="region of interest" description="Disordered" evidence="1">
    <location>
        <begin position="1"/>
        <end position="23"/>
    </location>
</feature>
<feature type="domain" description="YABBY protein C-terminal" evidence="2">
    <location>
        <begin position="20"/>
        <end position="65"/>
    </location>
</feature>
<dbReference type="AlphaFoldDB" id="A0A9P6Q5J6"/>
<feature type="compositionally biased region" description="Low complexity" evidence="1">
    <location>
        <begin position="1"/>
        <end position="14"/>
    </location>
</feature>
<dbReference type="CDD" id="cd00084">
    <property type="entry name" value="HMG-box_SF"/>
    <property type="match status" value="1"/>
</dbReference>
<evidence type="ECO:0000313" key="3">
    <source>
        <dbReference type="EMBL" id="KAG0260044.1"/>
    </source>
</evidence>
<reference evidence="3" key="1">
    <citation type="journal article" date="2020" name="Fungal Divers.">
        <title>Resolving the Mortierellaceae phylogeny through synthesis of multi-gene phylogenetics and phylogenomics.</title>
        <authorList>
            <person name="Vandepol N."/>
            <person name="Liber J."/>
            <person name="Desiro A."/>
            <person name="Na H."/>
            <person name="Kennedy M."/>
            <person name="Barry K."/>
            <person name="Grigoriev I.V."/>
            <person name="Miller A.N."/>
            <person name="O'Donnell K."/>
            <person name="Stajich J.E."/>
            <person name="Bonito G."/>
        </authorList>
    </citation>
    <scope>NUCLEOTIDE SEQUENCE</scope>
    <source>
        <strain evidence="3">BC1065</strain>
    </source>
</reference>
<dbReference type="EMBL" id="JAAAJB010000262">
    <property type="protein sequence ID" value="KAG0260044.1"/>
    <property type="molecule type" value="Genomic_DNA"/>
</dbReference>
<evidence type="ECO:0000256" key="1">
    <source>
        <dbReference type="SAM" id="MobiDB-lite"/>
    </source>
</evidence>
<dbReference type="Gene3D" id="1.10.30.10">
    <property type="entry name" value="High mobility group box domain"/>
    <property type="match status" value="1"/>
</dbReference>
<accession>A0A9P6Q5J6</accession>
<proteinExistence type="predicted"/>
<sequence>MPKVRTSSTAARSTAAKKETPAKKMSAYNQFMKTELPKYKAKNPATGHKEAFKQVAQMWRSSPLNPNKA</sequence>
<dbReference type="SUPFAM" id="SSF47095">
    <property type="entry name" value="HMG-box"/>
    <property type="match status" value="1"/>
</dbReference>
<dbReference type="InterPro" id="IPR056775">
    <property type="entry name" value="YABBY_C"/>
</dbReference>
<dbReference type="Pfam" id="PF04690">
    <property type="entry name" value="YABBY"/>
    <property type="match status" value="1"/>
</dbReference>
<dbReference type="OrthoDB" id="667577at2759"/>
<keyword evidence="4" id="KW-1185">Reference proteome</keyword>
<comment type="caution">
    <text evidence="3">The sequence shown here is derived from an EMBL/GenBank/DDBJ whole genome shotgun (WGS) entry which is preliminary data.</text>
</comment>
<dbReference type="Proteomes" id="UP000807716">
    <property type="component" value="Unassembled WGS sequence"/>
</dbReference>
<name>A0A9P6Q5J6_9FUNG</name>
<organism evidence="3 4">
    <name type="scientific">Actinomortierella ambigua</name>
    <dbReference type="NCBI Taxonomy" id="1343610"/>
    <lineage>
        <taxon>Eukaryota</taxon>
        <taxon>Fungi</taxon>
        <taxon>Fungi incertae sedis</taxon>
        <taxon>Mucoromycota</taxon>
        <taxon>Mortierellomycotina</taxon>
        <taxon>Mortierellomycetes</taxon>
        <taxon>Mortierellales</taxon>
        <taxon>Mortierellaceae</taxon>
        <taxon>Actinomortierella</taxon>
    </lineage>
</organism>
<evidence type="ECO:0000259" key="2">
    <source>
        <dbReference type="Pfam" id="PF04690"/>
    </source>
</evidence>
<gene>
    <name evidence="3" type="ORF">DFQ27_003770</name>
</gene>
<dbReference type="InterPro" id="IPR036910">
    <property type="entry name" value="HMG_box_dom_sf"/>
</dbReference>
<protein>
    <recommendedName>
        <fullName evidence="2">YABBY protein C-terminal domain-containing protein</fullName>
    </recommendedName>
</protein>